<accession>A0A554SDE4</accession>
<organism evidence="2 3">
    <name type="scientific">Aeromicrobium piscarium</name>
    <dbReference type="NCBI Taxonomy" id="2590901"/>
    <lineage>
        <taxon>Bacteria</taxon>
        <taxon>Bacillati</taxon>
        <taxon>Actinomycetota</taxon>
        <taxon>Actinomycetes</taxon>
        <taxon>Propionibacteriales</taxon>
        <taxon>Nocardioidaceae</taxon>
        <taxon>Aeromicrobium</taxon>
    </lineage>
</organism>
<sequence length="140" mass="15274">MDDGLELLTGPPELEEYLRLRAASGLSPKRPDQGDAVLTGSWSFCHVRDVASGEAVAMGRTIGDGGWYFHLADIATDPRFQRRGLGRRVVGWLLDDIVARAPHDAYVTLLADAPGRRLYESLGFVPSAPASVGMVWRPEI</sequence>
<protein>
    <submittedName>
        <fullName evidence="2">GNAT family N-acetyltransferase</fullName>
    </submittedName>
</protein>
<name>A0A554SDE4_9ACTN</name>
<dbReference type="CDD" id="cd04301">
    <property type="entry name" value="NAT_SF"/>
    <property type="match status" value="1"/>
</dbReference>
<dbReference type="Proteomes" id="UP000316988">
    <property type="component" value="Unassembled WGS sequence"/>
</dbReference>
<dbReference type="PANTHER" id="PTHR43233:SF1">
    <property type="entry name" value="FAMILY N-ACETYLTRANSFERASE, PUTATIVE (AFU_ORTHOLOGUE AFUA_6G03350)-RELATED"/>
    <property type="match status" value="1"/>
</dbReference>
<dbReference type="PANTHER" id="PTHR43233">
    <property type="entry name" value="FAMILY N-ACETYLTRANSFERASE, PUTATIVE (AFU_ORTHOLOGUE AFUA_6G03350)-RELATED"/>
    <property type="match status" value="1"/>
</dbReference>
<comment type="caution">
    <text evidence="2">The sequence shown here is derived from an EMBL/GenBank/DDBJ whole genome shotgun (WGS) entry which is preliminary data.</text>
</comment>
<gene>
    <name evidence="2" type="ORF">FNM00_07385</name>
</gene>
<keyword evidence="3" id="KW-1185">Reference proteome</keyword>
<dbReference type="OrthoDB" id="9805924at2"/>
<evidence type="ECO:0000313" key="2">
    <source>
        <dbReference type="EMBL" id="TSD64355.1"/>
    </source>
</evidence>
<proteinExistence type="predicted"/>
<dbReference type="RefSeq" id="WP_143912797.1">
    <property type="nucleotide sequence ID" value="NZ_VLNT01000004.1"/>
</dbReference>
<dbReference type="InterPro" id="IPR000182">
    <property type="entry name" value="GNAT_dom"/>
</dbReference>
<dbReference type="InterPro" id="IPR053144">
    <property type="entry name" value="Acetyltransferase_Butenolide"/>
</dbReference>
<dbReference type="PROSITE" id="PS51186">
    <property type="entry name" value="GNAT"/>
    <property type="match status" value="1"/>
</dbReference>
<dbReference type="InterPro" id="IPR016181">
    <property type="entry name" value="Acyl_CoA_acyltransferase"/>
</dbReference>
<evidence type="ECO:0000313" key="3">
    <source>
        <dbReference type="Proteomes" id="UP000316988"/>
    </source>
</evidence>
<dbReference type="AlphaFoldDB" id="A0A554SDE4"/>
<keyword evidence="2" id="KW-0808">Transferase</keyword>
<evidence type="ECO:0000259" key="1">
    <source>
        <dbReference type="PROSITE" id="PS51186"/>
    </source>
</evidence>
<dbReference type="EMBL" id="VLNT01000004">
    <property type="protein sequence ID" value="TSD64355.1"/>
    <property type="molecule type" value="Genomic_DNA"/>
</dbReference>
<reference evidence="2 3" key="1">
    <citation type="submission" date="2019-07" db="EMBL/GenBank/DDBJ databases">
        <authorList>
            <person name="Zhao L.H."/>
        </authorList>
    </citation>
    <scope>NUCLEOTIDE SEQUENCE [LARGE SCALE GENOMIC DNA]</scope>
    <source>
        <strain evidence="2 3">Co35</strain>
    </source>
</reference>
<dbReference type="SUPFAM" id="SSF55729">
    <property type="entry name" value="Acyl-CoA N-acyltransferases (Nat)"/>
    <property type="match status" value="1"/>
</dbReference>
<feature type="domain" description="N-acetyltransferase" evidence="1">
    <location>
        <begin position="5"/>
        <end position="140"/>
    </location>
</feature>
<dbReference type="Pfam" id="PF00583">
    <property type="entry name" value="Acetyltransf_1"/>
    <property type="match status" value="1"/>
</dbReference>
<dbReference type="Gene3D" id="3.40.630.30">
    <property type="match status" value="1"/>
</dbReference>
<dbReference type="GO" id="GO:0016747">
    <property type="term" value="F:acyltransferase activity, transferring groups other than amino-acyl groups"/>
    <property type="evidence" value="ECO:0007669"/>
    <property type="project" value="InterPro"/>
</dbReference>